<dbReference type="HOGENOM" id="CLU_907129_0_0_1"/>
<keyword evidence="7" id="KW-1185">Reference proteome</keyword>
<dbReference type="InterPro" id="IPR019775">
    <property type="entry name" value="WD40_repeat_CS"/>
</dbReference>
<gene>
    <name evidence="6" type="ORF">TRIADDRAFT_54814</name>
</gene>
<proteinExistence type="predicted"/>
<evidence type="ECO:0000313" key="6">
    <source>
        <dbReference type="EMBL" id="EDV27156.1"/>
    </source>
</evidence>
<dbReference type="OrthoDB" id="10260946at2759"/>
<dbReference type="AlphaFoldDB" id="B3RT28"/>
<dbReference type="eggNOG" id="KOG0284">
    <property type="taxonomic scope" value="Eukaryota"/>
</dbReference>
<sequence>MSTQNILGFQYEALCHRKDGCLAVLGSTLSSSRWTGCIQVYPNTVSTSTETTEYTAVSFCENSSADMTWFDEDNLLVGSDNGELVVWLMLDDDCSAMKRTTSFLEHNNLISSLDVNRNKIAASGSSDKSIKLWDIAKETSIATLHNGSIAVSDMRESSTSYALGMKLGLAATAVTNCSNVNGSQFAIGFENGSISLFDIRQANEIVTSTNCVHKRWITRLLFYKDRHQVIVLYNSEISKIISASDDCSVSVIDINTSGLMNIVYKDYRHNDFAKGLSCLPEKNSFMSCGWDSQIIVHYEHMFTNCST</sequence>
<dbReference type="InterPro" id="IPR015943">
    <property type="entry name" value="WD40/YVTN_repeat-like_dom_sf"/>
</dbReference>
<dbReference type="KEGG" id="tad:TRIADDRAFT_54814"/>
<dbReference type="STRING" id="10228.B3RT28"/>
<dbReference type="OMA" id="CAVITHM"/>
<dbReference type="PROSITE" id="PS00678">
    <property type="entry name" value="WD_REPEATS_1"/>
    <property type="match status" value="1"/>
</dbReference>
<dbReference type="PhylomeDB" id="B3RT28"/>
<dbReference type="PROSITE" id="PS50294">
    <property type="entry name" value="WD_REPEATS_REGION"/>
    <property type="match status" value="1"/>
</dbReference>
<dbReference type="PANTHER" id="PTHR46853:SF1">
    <property type="entry name" value="METHYLOSOME PROTEIN 50"/>
    <property type="match status" value="1"/>
</dbReference>
<evidence type="ECO:0000256" key="4">
    <source>
        <dbReference type="ARBA" id="ARBA00022737"/>
    </source>
</evidence>
<evidence type="ECO:0000256" key="1">
    <source>
        <dbReference type="ARBA" id="ARBA00004496"/>
    </source>
</evidence>
<comment type="subcellular location">
    <subcellularLocation>
        <location evidence="1">Cytoplasm</location>
    </subcellularLocation>
</comment>
<dbReference type="CTD" id="6752365"/>
<keyword evidence="2" id="KW-0963">Cytoplasm</keyword>
<evidence type="ECO:0000256" key="5">
    <source>
        <dbReference type="PROSITE-ProRule" id="PRU00221"/>
    </source>
</evidence>
<name>B3RT28_TRIAD</name>
<dbReference type="RefSeq" id="XP_002111152.1">
    <property type="nucleotide sequence ID" value="XM_002111116.1"/>
</dbReference>
<dbReference type="InterPro" id="IPR036322">
    <property type="entry name" value="WD40_repeat_dom_sf"/>
</dbReference>
<dbReference type="FunCoup" id="B3RT28">
    <property type="interactions" value="1227"/>
</dbReference>
<dbReference type="InterPro" id="IPR052139">
    <property type="entry name" value="Methylosome_Comp_WDR77"/>
</dbReference>
<dbReference type="PANTHER" id="PTHR46853">
    <property type="entry name" value="METHYLOSOME PROTEIN 50"/>
    <property type="match status" value="1"/>
</dbReference>
<dbReference type="Proteomes" id="UP000009022">
    <property type="component" value="Unassembled WGS sequence"/>
</dbReference>
<organism evidence="6 7">
    <name type="scientific">Trichoplax adhaerens</name>
    <name type="common">Trichoplax reptans</name>
    <dbReference type="NCBI Taxonomy" id="10228"/>
    <lineage>
        <taxon>Eukaryota</taxon>
        <taxon>Metazoa</taxon>
        <taxon>Placozoa</taxon>
        <taxon>Uniplacotomia</taxon>
        <taxon>Trichoplacea</taxon>
        <taxon>Trichoplacidae</taxon>
        <taxon>Trichoplax</taxon>
    </lineage>
</organism>
<dbReference type="EMBL" id="DS985243">
    <property type="protein sequence ID" value="EDV27156.1"/>
    <property type="molecule type" value="Genomic_DNA"/>
</dbReference>
<dbReference type="InterPro" id="IPR001680">
    <property type="entry name" value="WD40_rpt"/>
</dbReference>
<protein>
    <submittedName>
        <fullName evidence="6">Uncharacterized protein</fullName>
    </submittedName>
</protein>
<dbReference type="SMART" id="SM00320">
    <property type="entry name" value="WD40"/>
    <property type="match status" value="3"/>
</dbReference>
<evidence type="ECO:0000256" key="2">
    <source>
        <dbReference type="ARBA" id="ARBA00022490"/>
    </source>
</evidence>
<dbReference type="SUPFAM" id="SSF50978">
    <property type="entry name" value="WD40 repeat-like"/>
    <property type="match status" value="1"/>
</dbReference>
<accession>B3RT28</accession>
<reference evidence="6 7" key="1">
    <citation type="journal article" date="2008" name="Nature">
        <title>The Trichoplax genome and the nature of placozoans.</title>
        <authorList>
            <person name="Srivastava M."/>
            <person name="Begovic E."/>
            <person name="Chapman J."/>
            <person name="Putnam N.H."/>
            <person name="Hellsten U."/>
            <person name="Kawashima T."/>
            <person name="Kuo A."/>
            <person name="Mitros T."/>
            <person name="Salamov A."/>
            <person name="Carpenter M.L."/>
            <person name="Signorovitch A.Y."/>
            <person name="Moreno M.A."/>
            <person name="Kamm K."/>
            <person name="Grimwood J."/>
            <person name="Schmutz J."/>
            <person name="Shapiro H."/>
            <person name="Grigoriev I.V."/>
            <person name="Buss L.W."/>
            <person name="Schierwater B."/>
            <person name="Dellaporta S.L."/>
            <person name="Rokhsar D.S."/>
        </authorList>
    </citation>
    <scope>NUCLEOTIDE SEQUENCE [LARGE SCALE GENOMIC DNA]</scope>
    <source>
        <strain evidence="6 7">Grell-BS-1999</strain>
    </source>
</reference>
<dbReference type="PROSITE" id="PS50082">
    <property type="entry name" value="WD_REPEATS_2"/>
    <property type="match status" value="1"/>
</dbReference>
<evidence type="ECO:0000256" key="3">
    <source>
        <dbReference type="ARBA" id="ARBA00022574"/>
    </source>
</evidence>
<dbReference type="Gene3D" id="2.130.10.10">
    <property type="entry name" value="YVTN repeat-like/Quinoprotein amine dehydrogenase"/>
    <property type="match status" value="2"/>
</dbReference>
<keyword evidence="4" id="KW-0677">Repeat</keyword>
<evidence type="ECO:0000313" key="7">
    <source>
        <dbReference type="Proteomes" id="UP000009022"/>
    </source>
</evidence>
<dbReference type="Pfam" id="PF00400">
    <property type="entry name" value="WD40"/>
    <property type="match status" value="1"/>
</dbReference>
<dbReference type="InParanoid" id="B3RT28"/>
<dbReference type="GeneID" id="6752365"/>
<dbReference type="GO" id="GO:0034709">
    <property type="term" value="C:methylosome"/>
    <property type="evidence" value="ECO:0000318"/>
    <property type="project" value="GO_Central"/>
</dbReference>
<keyword evidence="3 5" id="KW-0853">WD repeat</keyword>
<feature type="repeat" description="WD" evidence="5">
    <location>
        <begin position="103"/>
        <end position="143"/>
    </location>
</feature>